<dbReference type="EnsemblPlants" id="OPUNC07G20430.1">
    <property type="protein sequence ID" value="OPUNC07G20430.1"/>
    <property type="gene ID" value="OPUNC07G20430"/>
</dbReference>
<dbReference type="Proteomes" id="UP000026962">
    <property type="component" value="Chromosome 7"/>
</dbReference>
<dbReference type="AlphaFoldDB" id="A0A0E0LN69"/>
<reference evidence="2" key="1">
    <citation type="submission" date="2015-04" db="UniProtKB">
        <authorList>
            <consortium name="EnsemblPlants"/>
        </authorList>
    </citation>
    <scope>IDENTIFICATION</scope>
</reference>
<evidence type="ECO:0000313" key="2">
    <source>
        <dbReference type="EnsemblPlants" id="OPUNC07G20430.1"/>
    </source>
</evidence>
<dbReference type="SUPFAM" id="SSF57889">
    <property type="entry name" value="Cysteine-rich domain"/>
    <property type="match status" value="1"/>
</dbReference>
<keyword evidence="3" id="KW-1185">Reference proteome</keyword>
<feature type="compositionally biased region" description="Basic and acidic residues" evidence="1">
    <location>
        <begin position="102"/>
        <end position="114"/>
    </location>
</feature>
<dbReference type="Gramene" id="OPUNC07G20430.1">
    <property type="protein sequence ID" value="OPUNC07G20430.1"/>
    <property type="gene ID" value="OPUNC07G20430"/>
</dbReference>
<evidence type="ECO:0000256" key="1">
    <source>
        <dbReference type="SAM" id="MobiDB-lite"/>
    </source>
</evidence>
<proteinExistence type="predicted"/>
<protein>
    <recommendedName>
        <fullName evidence="4">DC1 domain-containing protein</fullName>
    </recommendedName>
</protein>
<evidence type="ECO:0008006" key="4">
    <source>
        <dbReference type="Google" id="ProtNLM"/>
    </source>
</evidence>
<sequence length="236" mass="24037">MTIRPAAGAGCPGGHGHVLNLVPARGECAACCLDCSIWHYRCGLCMFMLHIGCVSRPGGDAPAGARGCPTAGGGGGGGSPIVRFLFMVARQLAMNSIVNDITDTRGTNDQEPRRGTQSPSVHGGALGGRAVNARGPAAEHGEGAVGGAEEGIGGSGLQRRVRRPLELRGYDREAMSPRLRRAASGIKVVLPGRGVGGGTVDAPFPGDGSEVALLVIVILDLESRGEGKGAEPLLQF</sequence>
<dbReference type="InterPro" id="IPR046349">
    <property type="entry name" value="C1-like_sf"/>
</dbReference>
<feature type="compositionally biased region" description="Gly residues" evidence="1">
    <location>
        <begin position="143"/>
        <end position="156"/>
    </location>
</feature>
<name>A0A0E0LN69_ORYPU</name>
<feature type="region of interest" description="Disordered" evidence="1">
    <location>
        <begin position="100"/>
        <end position="157"/>
    </location>
</feature>
<organism evidence="2">
    <name type="scientific">Oryza punctata</name>
    <name type="common">Red rice</name>
    <dbReference type="NCBI Taxonomy" id="4537"/>
    <lineage>
        <taxon>Eukaryota</taxon>
        <taxon>Viridiplantae</taxon>
        <taxon>Streptophyta</taxon>
        <taxon>Embryophyta</taxon>
        <taxon>Tracheophyta</taxon>
        <taxon>Spermatophyta</taxon>
        <taxon>Magnoliopsida</taxon>
        <taxon>Liliopsida</taxon>
        <taxon>Poales</taxon>
        <taxon>Poaceae</taxon>
        <taxon>BOP clade</taxon>
        <taxon>Oryzoideae</taxon>
        <taxon>Oryzeae</taxon>
        <taxon>Oryzinae</taxon>
        <taxon>Oryza</taxon>
    </lineage>
</organism>
<accession>A0A0E0LN69</accession>
<dbReference type="HOGENOM" id="CLU_1177034_0_0_1"/>
<reference evidence="2" key="2">
    <citation type="submission" date="2018-05" db="EMBL/GenBank/DDBJ databases">
        <title>OpunRS2 (Oryza punctata Reference Sequence Version 2).</title>
        <authorList>
            <person name="Zhang J."/>
            <person name="Kudrna D."/>
            <person name="Lee S."/>
            <person name="Talag J."/>
            <person name="Welchert J."/>
            <person name="Wing R.A."/>
        </authorList>
    </citation>
    <scope>NUCLEOTIDE SEQUENCE [LARGE SCALE GENOMIC DNA]</scope>
</reference>
<evidence type="ECO:0000313" key="3">
    <source>
        <dbReference type="Proteomes" id="UP000026962"/>
    </source>
</evidence>